<dbReference type="OrthoDB" id="1494254at2"/>
<dbReference type="SUPFAM" id="SSF54909">
    <property type="entry name" value="Dimeric alpha+beta barrel"/>
    <property type="match status" value="1"/>
</dbReference>
<gene>
    <name evidence="2" type="ORF">CH364_11805</name>
</gene>
<keyword evidence="1" id="KW-0472">Membrane</keyword>
<accession>A0A2N0AIB5</accession>
<evidence type="ECO:0000256" key="1">
    <source>
        <dbReference type="SAM" id="Phobius"/>
    </source>
</evidence>
<dbReference type="EMBL" id="NPDX01000003">
    <property type="protein sequence ID" value="PJZ84035.1"/>
    <property type="molecule type" value="Genomic_DNA"/>
</dbReference>
<dbReference type="AlphaFoldDB" id="A0A2N0AIB5"/>
<dbReference type="InterPro" id="IPR038762">
    <property type="entry name" value="ABM_predict"/>
</dbReference>
<feature type="transmembrane region" description="Helical" evidence="1">
    <location>
        <begin position="163"/>
        <end position="183"/>
    </location>
</feature>
<dbReference type="RefSeq" id="WP_100744680.1">
    <property type="nucleotide sequence ID" value="NZ_NPDW01000002.1"/>
</dbReference>
<comment type="caution">
    <text evidence="2">The sequence shown here is derived from an EMBL/GenBank/DDBJ whole genome shotgun (WGS) entry which is preliminary data.</text>
</comment>
<name>A0A2N0AIB5_9LEPT</name>
<keyword evidence="2" id="KW-0503">Monooxygenase</keyword>
<dbReference type="PANTHER" id="PTHR40057">
    <property type="entry name" value="SLR1162 PROTEIN"/>
    <property type="match status" value="1"/>
</dbReference>
<keyword evidence="3" id="KW-1185">Reference proteome</keyword>
<sequence length="194" mass="22376">MNSKVNLSAMNVYGATAIISHRVLKGEENKYEAWLNIISEYCKAAVGHLDWQVIKPIPNLTTTYTFIIRFDSEENLNNWMNSVNRSQLIQEISNSLDNGDQYATKSGLDFLFSFENQSIQPPLRWKQFCVTFSAIFPLVNLVPIIIIPILRNLGLPENRLIDSFFISATIVFLMVFVIMPKYTSLIKTWLYKRD</sequence>
<feature type="transmembrane region" description="Helical" evidence="1">
    <location>
        <begin position="128"/>
        <end position="151"/>
    </location>
</feature>
<dbReference type="Proteomes" id="UP000232145">
    <property type="component" value="Unassembled WGS sequence"/>
</dbReference>
<proteinExistence type="predicted"/>
<organism evidence="2 3">
    <name type="scientific">Leptospira harrisiae</name>
    <dbReference type="NCBI Taxonomy" id="2023189"/>
    <lineage>
        <taxon>Bacteria</taxon>
        <taxon>Pseudomonadati</taxon>
        <taxon>Spirochaetota</taxon>
        <taxon>Spirochaetia</taxon>
        <taxon>Leptospirales</taxon>
        <taxon>Leptospiraceae</taxon>
        <taxon>Leptospira</taxon>
    </lineage>
</organism>
<dbReference type="PANTHER" id="PTHR40057:SF1">
    <property type="entry name" value="SLR1162 PROTEIN"/>
    <property type="match status" value="1"/>
</dbReference>
<dbReference type="GO" id="GO:0004497">
    <property type="term" value="F:monooxygenase activity"/>
    <property type="evidence" value="ECO:0007669"/>
    <property type="project" value="UniProtKB-KW"/>
</dbReference>
<keyword evidence="1" id="KW-1133">Transmembrane helix</keyword>
<evidence type="ECO:0000313" key="2">
    <source>
        <dbReference type="EMBL" id="PJZ84035.1"/>
    </source>
</evidence>
<protein>
    <submittedName>
        <fullName evidence="2">Antibiotic biosynthesis monooxygenase</fullName>
    </submittedName>
</protein>
<reference evidence="2 3" key="1">
    <citation type="submission" date="2017-07" db="EMBL/GenBank/DDBJ databases">
        <title>Leptospira spp. isolated from tropical soils.</title>
        <authorList>
            <person name="Thibeaux R."/>
            <person name="Iraola G."/>
            <person name="Ferres I."/>
            <person name="Bierque E."/>
            <person name="Girault D."/>
            <person name="Soupe-Gilbert M.-E."/>
            <person name="Picardeau M."/>
            <person name="Goarant C."/>
        </authorList>
    </citation>
    <scope>NUCLEOTIDE SEQUENCE [LARGE SCALE GENOMIC DNA]</scope>
    <source>
        <strain evidence="2 3">FH2-B-A1</strain>
    </source>
</reference>
<evidence type="ECO:0000313" key="3">
    <source>
        <dbReference type="Proteomes" id="UP000232145"/>
    </source>
</evidence>
<keyword evidence="1" id="KW-0812">Transmembrane</keyword>
<keyword evidence="2" id="KW-0560">Oxidoreductase</keyword>
<dbReference type="InterPro" id="IPR011008">
    <property type="entry name" value="Dimeric_a/b-barrel"/>
</dbReference>